<evidence type="ECO:0000256" key="6">
    <source>
        <dbReference type="ARBA" id="ARBA00023136"/>
    </source>
</evidence>
<feature type="transmembrane region" description="Helical" evidence="7">
    <location>
        <begin position="284"/>
        <end position="302"/>
    </location>
</feature>
<evidence type="ECO:0000313" key="9">
    <source>
        <dbReference type="EMBL" id="RGS37582.1"/>
    </source>
</evidence>
<keyword evidence="3" id="KW-1003">Cell membrane</keyword>
<dbReference type="GO" id="GO:0005886">
    <property type="term" value="C:plasma membrane"/>
    <property type="evidence" value="ECO:0007669"/>
    <property type="project" value="UniProtKB-SubCell"/>
</dbReference>
<organism evidence="9 10">
    <name type="scientific">Coprococcus eutactus</name>
    <dbReference type="NCBI Taxonomy" id="33043"/>
    <lineage>
        <taxon>Bacteria</taxon>
        <taxon>Bacillati</taxon>
        <taxon>Bacillota</taxon>
        <taxon>Clostridia</taxon>
        <taxon>Lachnospirales</taxon>
        <taxon>Lachnospiraceae</taxon>
        <taxon>Coprococcus</taxon>
    </lineage>
</organism>
<comment type="similarity">
    <text evidence="2">Belongs to the EamA transporter family.</text>
</comment>
<dbReference type="Proteomes" id="UP000283295">
    <property type="component" value="Unassembled WGS sequence"/>
</dbReference>
<dbReference type="InterPro" id="IPR051258">
    <property type="entry name" value="Diverse_Substrate_Transporter"/>
</dbReference>
<feature type="transmembrane region" description="Helical" evidence="7">
    <location>
        <begin position="160"/>
        <end position="176"/>
    </location>
</feature>
<evidence type="ECO:0000256" key="4">
    <source>
        <dbReference type="ARBA" id="ARBA00022692"/>
    </source>
</evidence>
<dbReference type="AlphaFoldDB" id="A0A3R5WMI6"/>
<feature type="domain" description="EamA" evidence="8">
    <location>
        <begin position="158"/>
        <end position="299"/>
    </location>
</feature>
<feature type="transmembrane region" description="Helical" evidence="7">
    <location>
        <begin position="226"/>
        <end position="246"/>
    </location>
</feature>
<accession>A0A3R5WMI6</accession>
<keyword evidence="6 7" id="KW-0472">Membrane</keyword>
<reference evidence="9 10" key="1">
    <citation type="submission" date="2018-08" db="EMBL/GenBank/DDBJ databases">
        <title>A genome reference for cultivated species of the human gut microbiota.</title>
        <authorList>
            <person name="Zou Y."/>
            <person name="Xue W."/>
            <person name="Luo G."/>
        </authorList>
    </citation>
    <scope>NUCLEOTIDE SEQUENCE [LARGE SCALE GENOMIC DNA]</scope>
    <source>
        <strain evidence="9 10">AF22-21</strain>
    </source>
</reference>
<feature type="transmembrane region" description="Helical" evidence="7">
    <location>
        <begin position="107"/>
        <end position="125"/>
    </location>
</feature>
<evidence type="ECO:0000313" key="10">
    <source>
        <dbReference type="Proteomes" id="UP000283295"/>
    </source>
</evidence>
<feature type="domain" description="EamA" evidence="8">
    <location>
        <begin position="10"/>
        <end position="147"/>
    </location>
</feature>
<dbReference type="OrthoDB" id="9804865at2"/>
<dbReference type="PANTHER" id="PTHR42920">
    <property type="entry name" value="OS03G0707200 PROTEIN-RELATED"/>
    <property type="match status" value="1"/>
</dbReference>
<dbReference type="SUPFAM" id="SSF103481">
    <property type="entry name" value="Multidrug resistance efflux transporter EmrE"/>
    <property type="match status" value="2"/>
</dbReference>
<comment type="caution">
    <text evidence="9">The sequence shown here is derived from an EMBL/GenBank/DDBJ whole genome shotgun (WGS) entry which is preliminary data.</text>
</comment>
<feature type="transmembrane region" description="Helical" evidence="7">
    <location>
        <begin position="77"/>
        <end position="101"/>
    </location>
</feature>
<gene>
    <name evidence="9" type="ORF">DWX94_12090</name>
</gene>
<feature type="transmembrane region" description="Helical" evidence="7">
    <location>
        <begin position="132"/>
        <end position="154"/>
    </location>
</feature>
<dbReference type="InterPro" id="IPR037185">
    <property type="entry name" value="EmrE-like"/>
</dbReference>
<dbReference type="InterPro" id="IPR000620">
    <property type="entry name" value="EamA_dom"/>
</dbReference>
<comment type="subcellular location">
    <subcellularLocation>
        <location evidence="1">Cell membrane</location>
        <topology evidence="1">Multi-pass membrane protein</topology>
    </subcellularLocation>
</comment>
<proteinExistence type="inferred from homology"/>
<evidence type="ECO:0000259" key="8">
    <source>
        <dbReference type="Pfam" id="PF00892"/>
    </source>
</evidence>
<keyword evidence="5 7" id="KW-1133">Transmembrane helix</keyword>
<feature type="transmembrane region" description="Helical" evidence="7">
    <location>
        <begin position="258"/>
        <end position="278"/>
    </location>
</feature>
<evidence type="ECO:0000256" key="7">
    <source>
        <dbReference type="SAM" id="Phobius"/>
    </source>
</evidence>
<feature type="transmembrane region" description="Helical" evidence="7">
    <location>
        <begin position="188"/>
        <end position="206"/>
    </location>
</feature>
<sequence length="312" mass="33603">MKSRQVRNSLLLVLTAFIWGVAFVAQRQGGDTVGPFSFNGIRSLIGGAVLIPVIFIIDRIKPSDRKPRNRSDRKRLVIGGICCGTVLFLASSAQQLGLYMGTSAGKAGFLTACYILLVPILSLFLKKKCGWNIWLGIVIAVVGLYLLCMSGSLSFQSSDLMMLVCALLFAGHILVIDHFSPLVDGVRMSCIQFWVCGILSVFPAFFTEMHHSVTGIEAWVQPLGTLSAWIPILYAGVLSCGVAYTLQIVGQNGLNPTVASMIMSLESVFSVIAGWLILGEKMGGRQLAGCGLIFAAILLAQIPSGREKKETV</sequence>
<feature type="transmembrane region" description="Helical" evidence="7">
    <location>
        <begin position="39"/>
        <end position="57"/>
    </location>
</feature>
<evidence type="ECO:0000256" key="2">
    <source>
        <dbReference type="ARBA" id="ARBA00007362"/>
    </source>
</evidence>
<dbReference type="EMBL" id="QRVK01000042">
    <property type="protein sequence ID" value="RGS37582.1"/>
    <property type="molecule type" value="Genomic_DNA"/>
</dbReference>
<evidence type="ECO:0000256" key="1">
    <source>
        <dbReference type="ARBA" id="ARBA00004651"/>
    </source>
</evidence>
<dbReference type="PANTHER" id="PTHR42920:SF5">
    <property type="entry name" value="EAMA DOMAIN-CONTAINING PROTEIN"/>
    <property type="match status" value="1"/>
</dbReference>
<evidence type="ECO:0000256" key="5">
    <source>
        <dbReference type="ARBA" id="ARBA00022989"/>
    </source>
</evidence>
<dbReference type="Gene3D" id="1.10.3730.20">
    <property type="match status" value="1"/>
</dbReference>
<keyword evidence="4 7" id="KW-0812">Transmembrane</keyword>
<name>A0A3R5WMI6_9FIRM</name>
<evidence type="ECO:0000256" key="3">
    <source>
        <dbReference type="ARBA" id="ARBA00022475"/>
    </source>
</evidence>
<dbReference type="Pfam" id="PF00892">
    <property type="entry name" value="EamA"/>
    <property type="match status" value="2"/>
</dbReference>
<protein>
    <submittedName>
        <fullName evidence="9">DMT family transporter</fullName>
    </submittedName>
</protein>